<dbReference type="GO" id="GO:0003676">
    <property type="term" value="F:nucleic acid binding"/>
    <property type="evidence" value="ECO:0007669"/>
    <property type="project" value="InterPro"/>
</dbReference>
<dbReference type="Gene3D" id="2.40.50.140">
    <property type="entry name" value="Nucleic acid-binding proteins"/>
    <property type="match status" value="2"/>
</dbReference>
<dbReference type="InterPro" id="IPR052957">
    <property type="entry name" value="Auxin_embryo_med"/>
</dbReference>
<dbReference type="PANTHER" id="PTHR32387:SF0">
    <property type="entry name" value="PROTEIN NO VEIN"/>
    <property type="match status" value="1"/>
</dbReference>
<dbReference type="Pfam" id="PF00575">
    <property type="entry name" value="S1"/>
    <property type="match status" value="2"/>
</dbReference>
<keyword evidence="1" id="KW-0175">Coiled coil</keyword>
<dbReference type="InterPro" id="IPR036890">
    <property type="entry name" value="HATPase_C_sf"/>
</dbReference>
<accession>A0A415BJM5</accession>
<gene>
    <name evidence="3" type="ORF">DW150_18820</name>
</gene>
<dbReference type="PANTHER" id="PTHR32387">
    <property type="entry name" value="WU:FJ29H11"/>
    <property type="match status" value="1"/>
</dbReference>
<evidence type="ECO:0000259" key="2">
    <source>
        <dbReference type="PROSITE" id="PS50126"/>
    </source>
</evidence>
<dbReference type="NCBIfam" id="NF047352">
    <property type="entry name" value="P_loop_sacsin"/>
    <property type="match status" value="1"/>
</dbReference>
<evidence type="ECO:0000313" key="3">
    <source>
        <dbReference type="EMBL" id="RHI85793.1"/>
    </source>
</evidence>
<name>A0A415BJM5_PHOVU</name>
<dbReference type="PROSITE" id="PS50126">
    <property type="entry name" value="S1"/>
    <property type="match status" value="3"/>
</dbReference>
<dbReference type="CDD" id="cd00164">
    <property type="entry name" value="S1_like"/>
    <property type="match status" value="1"/>
</dbReference>
<evidence type="ECO:0000256" key="1">
    <source>
        <dbReference type="SAM" id="Coils"/>
    </source>
</evidence>
<dbReference type="InterPro" id="IPR003029">
    <property type="entry name" value="S1_domain"/>
</dbReference>
<comment type="caution">
    <text evidence="3">The sequence shown here is derived from an EMBL/GenBank/DDBJ whole genome shotgun (WGS) entry which is preliminary data.</text>
</comment>
<dbReference type="Proteomes" id="UP000285777">
    <property type="component" value="Unassembled WGS sequence"/>
</dbReference>
<feature type="domain" description="S1 motif" evidence="2">
    <location>
        <begin position="90"/>
        <end position="152"/>
    </location>
</feature>
<dbReference type="EMBL" id="QRLF01000038">
    <property type="protein sequence ID" value="RHI85793.1"/>
    <property type="molecule type" value="Genomic_DNA"/>
</dbReference>
<evidence type="ECO:0000313" key="4">
    <source>
        <dbReference type="Proteomes" id="UP000285777"/>
    </source>
</evidence>
<dbReference type="InterPro" id="IPR012340">
    <property type="entry name" value="NA-bd_OB-fold"/>
</dbReference>
<dbReference type="SUPFAM" id="SSF50249">
    <property type="entry name" value="Nucleic acid-binding proteins"/>
    <property type="match status" value="3"/>
</dbReference>
<dbReference type="Gene3D" id="3.30.565.10">
    <property type="entry name" value="Histidine kinase-like ATPase, C-terminal domain"/>
    <property type="match status" value="1"/>
</dbReference>
<dbReference type="RefSeq" id="WP_118291806.1">
    <property type="nucleotide sequence ID" value="NZ_QRLF01000038.1"/>
</dbReference>
<feature type="domain" description="S1 motif" evidence="2">
    <location>
        <begin position="9"/>
        <end position="78"/>
    </location>
</feature>
<organism evidence="3 4">
    <name type="scientific">Phocaeicola vulgatus</name>
    <name type="common">Bacteroides vulgatus</name>
    <dbReference type="NCBI Taxonomy" id="821"/>
    <lineage>
        <taxon>Bacteria</taxon>
        <taxon>Pseudomonadati</taxon>
        <taxon>Bacteroidota</taxon>
        <taxon>Bacteroidia</taxon>
        <taxon>Bacteroidales</taxon>
        <taxon>Bacteroidaceae</taxon>
        <taxon>Phocaeicola</taxon>
    </lineage>
</organism>
<feature type="coiled-coil region" evidence="1">
    <location>
        <begin position="1639"/>
        <end position="1669"/>
    </location>
</feature>
<dbReference type="SMART" id="SM00316">
    <property type="entry name" value="S1"/>
    <property type="match status" value="3"/>
</dbReference>
<feature type="domain" description="S1 motif" evidence="2">
    <location>
        <begin position="263"/>
        <end position="332"/>
    </location>
</feature>
<sequence>MSYLDPQIGESLAVQITSKNPQYGLFVSTPNGISGLIRKLNISWSHQNRFYDSLHVGNYIQAIVTKVHPDGKIELSRKDACANPRDLNLDLILKGCVDSVENYGILIRFDGFIGLAPWVELTSTYYKAGDEITCVVKSTAVKENGMVKVTLSTHPLHSLFARMHNIGDRITAKYVGINQAHDNPTAVISVEEGLFLIELTENFFIEPYKSKMISGALSPGQSLEFVYSKFNENKSTIWLDMRPIEKENKRKLMEDLIAKLNPGDIVMGEVTYVDDKFAKVDVIDAGVNIIITREELSPNKVLRASDEVFVGEHIQIVYTGTDEHNNAKFSRKYIIKDRYDDSLYSLSLMDLLKTMDIQTKTFIGKVISINDGYFFTELITFSDSDSEVNGKLLVDPINGKNILVRADNRLRNLLFEGEYYKTDISLPNADFRRKEGTPYLFSVSSPDLQLVKNPYQESVLLSFKQHTSPNTNTSVANLLEEVGQNLYSSKKRMFFELLQNADDAAAQNGVKVKLQLEGKYFLLTHDGYSFNKHDFESITSAAQSTKSANKKKTGYKGIGFKSVFTNSESVYIQSSGYRFGFDKSLDIYNDFDRFYFLVNDIENDPVKQKEFIHKFEKFRREFKGVKDIPWQLLPDWSNIPDIDKYNTIWSERENVCIALQMDEKTLSEYAQAITEVFNEPRFMLFLRRTNRIQLMQGDDCRTIQKNISENGEYISLVNSFDKDKLNENYKIFTKAGIGVSDEAFKAANVNIKRKERTNIHGDIENYFVRLDSNGNEQSEVPGIPDRIASTADTEISFAIPLDEEGHIRPSNDVLSLYAYLPMNEHRFTFPFFINADFIPKSDREGVQSDNPWNHFLFFNIGKAIVSMVEESASIDEPNYLNLLPQKEFESTSQDTFALIDSFNNGYTKALSESKFIINDKGEKSDVLGIILDESSLAKTLGYDNYYSIIGITKRLPHPNLNTDILKRSIFKIEKTTTTDVIKIIQGNAERALTWISAASNDERKSFWEWLTRTEDTIRLIPSIPSILLENKWVSYSTAINDSKVILITENTLAIKDILIQLGFKCTDTVIEHHPLKDYLKKQDEQKLFKRISLSNTSILSHSDRLRLFHATKQFEGIGDETRKKWAIFKNAQGVFTPLFKMCAFSSTLPVWLKDYMIAQEEYSSSFASFLIGSENIYTSIVENNIDTILTKTDVYSVYQKFKQSWRHAFTQSLIRKRVPNILPVVEQEDHATKEIFVKAYGSFDLSSTVSYPSDGEHYRIIKIATESTASCQHLKSIIKVDGIPLSKITLKDDFSVDVNGVKYTFSLSSILPSHTNSSKLAMITDKFKSIAGYEKVFAQNEAESSWVKTELVSYLSQYYNARYTSDQYCFMMLFYRHIGSITLDTVSRKFIDTSNTQIFKEILEKCFKLKVGEILRSFINDPYISYSFGKVAGRYIDCDDYTLPAERIQPFIAQWADTDEKKSFLTTLGVHNETSDEIKRRKSFSENKFEDIWNISSSSIISTFLSWVKASSQLPISENNKVEVLKLLFGKINVHMTNNEDDYSSAKEWTDEKYITWKANKTTRIYLYDGEMPYRGVYLGDYYFKGKQNNYTVFNTSGHIYINKDVEPEVVLADVYSLKTSLFTKDDWREIFLISRASVNDLMSEVEKLRNQNSLLEEEIARIRDDEEENATMQKGEDSKLSKQEMIQAQLEAQQALMRAYPDWEYPYGFGEMGEDGQPYCYSCNVITTENGSEPIVLKSFKYQGDKFMVNPTEYLYLIRDKAQLFIYDGLDFKRIPVLDLLKDQTKVSITFSSKNLESDDKIEKLADALHYFNNIQFNFDSFNISSRAESIRFIYKRNTGTQSATSDDDL</sequence>
<dbReference type="SUPFAM" id="SSF55874">
    <property type="entry name" value="ATPase domain of HSP90 chaperone/DNA topoisomerase II/histidine kinase"/>
    <property type="match status" value="1"/>
</dbReference>
<reference evidence="3 4" key="1">
    <citation type="submission" date="2018-08" db="EMBL/GenBank/DDBJ databases">
        <title>A genome reference for cultivated species of the human gut microbiota.</title>
        <authorList>
            <person name="Zou Y."/>
            <person name="Xue W."/>
            <person name="Luo G."/>
        </authorList>
    </citation>
    <scope>NUCLEOTIDE SEQUENCE [LARGE SCALE GENOMIC DNA]</scope>
    <source>
        <strain evidence="3 4">AM13-21</strain>
    </source>
</reference>
<protein>
    <submittedName>
        <fullName evidence="3">S1 RNA-binding domain-containing protein</fullName>
    </submittedName>
</protein>
<proteinExistence type="predicted"/>